<dbReference type="Proteomes" id="UP001429580">
    <property type="component" value="Unassembled WGS sequence"/>
</dbReference>
<protein>
    <submittedName>
        <fullName evidence="2">Secreted protein</fullName>
    </submittedName>
</protein>
<name>A0ABX0UV67_9HYPH</name>
<accession>A0ABX0UV67</accession>
<organism evidence="2 3">
    <name type="scientific">Pseudochelatococcus lubricantis</name>
    <dbReference type="NCBI Taxonomy" id="1538102"/>
    <lineage>
        <taxon>Bacteria</taxon>
        <taxon>Pseudomonadati</taxon>
        <taxon>Pseudomonadota</taxon>
        <taxon>Alphaproteobacteria</taxon>
        <taxon>Hyphomicrobiales</taxon>
        <taxon>Chelatococcaceae</taxon>
        <taxon>Pseudochelatococcus</taxon>
    </lineage>
</organism>
<dbReference type="Pfam" id="PF07330">
    <property type="entry name" value="DUF1467"/>
    <property type="match status" value="1"/>
</dbReference>
<dbReference type="EMBL" id="JAASQI010000001">
    <property type="protein sequence ID" value="NIJ56854.1"/>
    <property type="molecule type" value="Genomic_DNA"/>
</dbReference>
<reference evidence="2 3" key="1">
    <citation type="submission" date="2020-03" db="EMBL/GenBank/DDBJ databases">
        <title>Genomic Encyclopedia of Type Strains, Phase IV (KMG-IV): sequencing the most valuable type-strain genomes for metagenomic binning, comparative biology and taxonomic classification.</title>
        <authorList>
            <person name="Goeker M."/>
        </authorList>
    </citation>
    <scope>NUCLEOTIDE SEQUENCE [LARGE SCALE GENOMIC DNA]</scope>
    <source>
        <strain evidence="2 3">DSM 103870</strain>
    </source>
</reference>
<feature type="transmembrane region" description="Helical" evidence="1">
    <location>
        <begin position="53"/>
        <end position="71"/>
    </location>
</feature>
<evidence type="ECO:0000313" key="2">
    <source>
        <dbReference type="EMBL" id="NIJ56854.1"/>
    </source>
</evidence>
<dbReference type="InterPro" id="IPR009935">
    <property type="entry name" value="DUF1467"/>
</dbReference>
<dbReference type="RefSeq" id="WP_166948671.1">
    <property type="nucleotide sequence ID" value="NZ_JAASQI010000001.1"/>
</dbReference>
<keyword evidence="1" id="KW-0472">Membrane</keyword>
<feature type="transmembrane region" description="Helical" evidence="1">
    <location>
        <begin position="6"/>
        <end position="27"/>
    </location>
</feature>
<keyword evidence="3" id="KW-1185">Reference proteome</keyword>
<proteinExistence type="predicted"/>
<comment type="caution">
    <text evidence="2">The sequence shown here is derived from an EMBL/GenBank/DDBJ whole genome shotgun (WGS) entry which is preliminary data.</text>
</comment>
<evidence type="ECO:0000256" key="1">
    <source>
        <dbReference type="SAM" id="Phobius"/>
    </source>
</evidence>
<keyword evidence="1" id="KW-1133">Transmembrane helix</keyword>
<evidence type="ECO:0000313" key="3">
    <source>
        <dbReference type="Proteomes" id="UP001429580"/>
    </source>
</evidence>
<gene>
    <name evidence="2" type="ORF">FHS82_000667</name>
</gene>
<sequence>MDSVVGMLALYFIIWWITLFAILPLGVRSQWEDEVVPGTEPGAPQRPKMWRKALITTVVAAVIFAFIQMLIHTVTL</sequence>
<keyword evidence="1" id="KW-0812">Transmembrane</keyword>